<dbReference type="Pfam" id="PF00412">
    <property type="entry name" value="LIM"/>
    <property type="match status" value="1"/>
</dbReference>
<dbReference type="PANTHER" id="PTHR24206">
    <property type="entry name" value="OS06G0237300 PROTEIN"/>
    <property type="match status" value="1"/>
</dbReference>
<evidence type="ECO:0000256" key="2">
    <source>
        <dbReference type="ARBA" id="ARBA00022833"/>
    </source>
</evidence>
<reference evidence="7" key="1">
    <citation type="submission" date="2021-01" db="EMBL/GenBank/DDBJ databases">
        <title>A chromosome-scale assembly of European eel, Anguilla anguilla.</title>
        <authorList>
            <person name="Henkel C."/>
            <person name="Jong-Raadsen S.A."/>
            <person name="Dufour S."/>
            <person name="Weltzien F.-A."/>
            <person name="Palstra A.P."/>
            <person name="Pelster B."/>
            <person name="Spaink H.P."/>
            <person name="Van Den Thillart G.E."/>
            <person name="Jansen H."/>
            <person name="Zahm M."/>
            <person name="Klopp C."/>
            <person name="Cedric C."/>
            <person name="Louis A."/>
            <person name="Berthelot C."/>
            <person name="Parey E."/>
            <person name="Roest Crollius H."/>
            <person name="Montfort J."/>
            <person name="Robinson-Rechavi M."/>
            <person name="Bucao C."/>
            <person name="Bouchez O."/>
            <person name="Gislard M."/>
            <person name="Lluch J."/>
            <person name="Milhes M."/>
            <person name="Lampietro C."/>
            <person name="Lopez Roques C."/>
            <person name="Donnadieu C."/>
            <person name="Braasch I."/>
            <person name="Desvignes T."/>
            <person name="Postlethwait J."/>
            <person name="Bobe J."/>
            <person name="Guiguen Y."/>
            <person name="Dirks R."/>
        </authorList>
    </citation>
    <scope>NUCLEOTIDE SEQUENCE</scope>
    <source>
        <strain evidence="7">Tag_6206</strain>
        <tissue evidence="7">Liver</tissue>
    </source>
</reference>
<dbReference type="InterPro" id="IPR001781">
    <property type="entry name" value="Znf_LIM"/>
</dbReference>
<dbReference type="AlphaFoldDB" id="A0A9D3LY53"/>
<proteinExistence type="predicted"/>
<keyword evidence="2 4" id="KW-0862">Zinc</keyword>
<evidence type="ECO:0000259" key="6">
    <source>
        <dbReference type="PROSITE" id="PS50023"/>
    </source>
</evidence>
<dbReference type="EMBL" id="JAFIRN010000012">
    <property type="protein sequence ID" value="KAG5837984.1"/>
    <property type="molecule type" value="Genomic_DNA"/>
</dbReference>
<feature type="compositionally biased region" description="Basic and acidic residues" evidence="5">
    <location>
        <begin position="129"/>
        <end position="139"/>
    </location>
</feature>
<protein>
    <recommendedName>
        <fullName evidence="6">LIM zinc-binding domain-containing protein</fullName>
    </recommendedName>
</protein>
<dbReference type="FunFam" id="2.10.110.10:FF:000002">
    <property type="entry name" value="LIM domain and actin-binding 1"/>
    <property type="match status" value="1"/>
</dbReference>
<dbReference type="SUPFAM" id="SSF57716">
    <property type="entry name" value="Glucocorticoid receptor-like (DNA-binding domain)"/>
    <property type="match status" value="2"/>
</dbReference>
<dbReference type="Proteomes" id="UP001044222">
    <property type="component" value="Chromosome 12"/>
</dbReference>
<dbReference type="PROSITE" id="PS50023">
    <property type="entry name" value="LIM_DOMAIN_2"/>
    <property type="match status" value="1"/>
</dbReference>
<accession>A0A9D3LY53</accession>
<evidence type="ECO:0000313" key="8">
    <source>
        <dbReference type="Proteomes" id="UP001044222"/>
    </source>
</evidence>
<evidence type="ECO:0000256" key="3">
    <source>
        <dbReference type="ARBA" id="ARBA00023038"/>
    </source>
</evidence>
<keyword evidence="3 4" id="KW-0440">LIM domain</keyword>
<dbReference type="InterPro" id="IPR028740">
    <property type="entry name" value="EPLIN_Lim_dom"/>
</dbReference>
<keyword evidence="8" id="KW-1185">Reference proteome</keyword>
<gene>
    <name evidence="7" type="ORF">ANANG_G00218960</name>
</gene>
<feature type="region of interest" description="Disordered" evidence="5">
    <location>
        <begin position="426"/>
        <end position="529"/>
    </location>
</feature>
<evidence type="ECO:0000256" key="1">
    <source>
        <dbReference type="ARBA" id="ARBA00022723"/>
    </source>
</evidence>
<feature type="region of interest" description="Disordered" evidence="5">
    <location>
        <begin position="355"/>
        <end position="393"/>
    </location>
</feature>
<feature type="domain" description="LIM zinc-binding" evidence="6">
    <location>
        <begin position="274"/>
        <end position="334"/>
    </location>
</feature>
<sequence>MAAEVFSRRQWASQSLRITAKELSLVSARGKNNAIAERFSKYQRAAEEVNMDKRKATVETTPAALCRGNLNVLKQRWEQQPAAPPPSATPSATPKPANAQNGPAASQPPVALDDGGPCQLPADGEMEGGVERRKQRGAEQEVEAEGEATGRSSPQIEKPTVPLSSLKQMFENRVSNNSEDPDTQERDKGAPDGVMPLDDLLEAPPLRDRMALYQAAVSKQDTPTATHNSPTSESRRKSGPATDGKGDRVETSSASQLEKGQPKPTKKFGVPAQETCVACLKTVYPLERLVANQQVYHNSCFRCSHCSTKLSLGNYASLHSNVYCKPHFSQLFKAKGNYDEGFGHRPHKELWVAREEGGDEDQDAEEQGKLEAGQAGRRGAEPESPTVEESPLAKVNVLAATLETPPPRDAREARGDAAAQDLLAAAHREGSGGGQPRPEGGAVKPVRAKWPPEGGAPPAAESPEHSELSDLRQNSSLKERSRPFSRTSPAPSRTPAAESRRREARPLPGQTARRGTPRGAWRPRPTTAP</sequence>
<feature type="region of interest" description="Disordered" evidence="5">
    <location>
        <begin position="78"/>
        <end position="200"/>
    </location>
</feature>
<comment type="caution">
    <text evidence="7">The sequence shown here is derived from an EMBL/GenBank/DDBJ whole genome shotgun (WGS) entry which is preliminary data.</text>
</comment>
<organism evidence="7 8">
    <name type="scientific">Anguilla anguilla</name>
    <name type="common">European freshwater eel</name>
    <name type="synonym">Muraena anguilla</name>
    <dbReference type="NCBI Taxonomy" id="7936"/>
    <lineage>
        <taxon>Eukaryota</taxon>
        <taxon>Metazoa</taxon>
        <taxon>Chordata</taxon>
        <taxon>Craniata</taxon>
        <taxon>Vertebrata</taxon>
        <taxon>Euteleostomi</taxon>
        <taxon>Actinopterygii</taxon>
        <taxon>Neopterygii</taxon>
        <taxon>Teleostei</taxon>
        <taxon>Anguilliformes</taxon>
        <taxon>Anguillidae</taxon>
        <taxon>Anguilla</taxon>
    </lineage>
</organism>
<dbReference type="PROSITE" id="PS00478">
    <property type="entry name" value="LIM_DOMAIN_1"/>
    <property type="match status" value="1"/>
</dbReference>
<dbReference type="Gene3D" id="2.10.110.10">
    <property type="entry name" value="Cysteine Rich Protein"/>
    <property type="match status" value="1"/>
</dbReference>
<keyword evidence="1 4" id="KW-0479">Metal-binding</keyword>
<dbReference type="SMART" id="SM00132">
    <property type="entry name" value="LIM"/>
    <property type="match status" value="1"/>
</dbReference>
<evidence type="ECO:0000256" key="5">
    <source>
        <dbReference type="SAM" id="MobiDB-lite"/>
    </source>
</evidence>
<evidence type="ECO:0000256" key="4">
    <source>
        <dbReference type="PROSITE-ProRule" id="PRU00125"/>
    </source>
</evidence>
<feature type="compositionally biased region" description="Polar residues" evidence="5">
    <location>
        <begin position="162"/>
        <end position="178"/>
    </location>
</feature>
<feature type="region of interest" description="Disordered" evidence="5">
    <location>
        <begin position="217"/>
        <end position="268"/>
    </location>
</feature>
<feature type="compositionally biased region" description="Polar residues" evidence="5">
    <location>
        <begin position="217"/>
        <end position="232"/>
    </location>
</feature>
<dbReference type="CDD" id="cd09485">
    <property type="entry name" value="LIM_Eplin_alpha_beta"/>
    <property type="match status" value="1"/>
</dbReference>
<name>A0A9D3LY53_ANGAN</name>
<evidence type="ECO:0000313" key="7">
    <source>
        <dbReference type="EMBL" id="KAG5837984.1"/>
    </source>
</evidence>
<feature type="compositionally biased region" description="Low complexity" evidence="5">
    <location>
        <begin position="451"/>
        <end position="461"/>
    </location>
</feature>
<dbReference type="GO" id="GO:0046872">
    <property type="term" value="F:metal ion binding"/>
    <property type="evidence" value="ECO:0007669"/>
    <property type="project" value="UniProtKB-KW"/>
</dbReference>
<feature type="compositionally biased region" description="Low complexity" evidence="5">
    <location>
        <begin position="484"/>
        <end position="497"/>
    </location>
</feature>